<reference evidence="1" key="2">
    <citation type="submission" date="2025-09" db="UniProtKB">
        <authorList>
            <consortium name="EnsemblPlants"/>
        </authorList>
    </citation>
    <scope>IDENTIFICATION</scope>
</reference>
<dbReference type="Proteomes" id="UP001732700">
    <property type="component" value="Chromosome 3D"/>
</dbReference>
<reference evidence="1" key="1">
    <citation type="submission" date="2021-05" db="EMBL/GenBank/DDBJ databases">
        <authorList>
            <person name="Scholz U."/>
            <person name="Mascher M."/>
            <person name="Fiebig A."/>
        </authorList>
    </citation>
    <scope>NUCLEOTIDE SEQUENCE [LARGE SCALE GENOMIC DNA]</scope>
</reference>
<evidence type="ECO:0000313" key="1">
    <source>
        <dbReference type="EnsemblPlants" id="AVESA.00010b.r2.3DG0560480.1.CDS"/>
    </source>
</evidence>
<dbReference type="EnsemblPlants" id="AVESA.00010b.r2.3DG0560480.1">
    <property type="protein sequence ID" value="AVESA.00010b.r2.3DG0560480.1.CDS"/>
    <property type="gene ID" value="AVESA.00010b.r2.3DG0560480"/>
</dbReference>
<evidence type="ECO:0000313" key="2">
    <source>
        <dbReference type="Proteomes" id="UP001732700"/>
    </source>
</evidence>
<sequence length="641" mass="70256">MRKILEKKEEAITERKERRCKEKEATAKTFVELQTRSDEVEEANAKARLMEIKAKEKAKEAEAKAEARSRVAEAEVKAKEAEAKIMAEENVTMLTDLDTIADPDRRAWVTRRDKTSSSKRKNAAETRARVQKENKQRQETVQGKSFVRMTMPAITVRRSAQELVAPARPTPYELKTLSDIDDQEGIRFYRSGVHIYSRSDARACDDPAAVLRAALAETLVHYYPIAGRIREATPGVAGSKLLVECTGEGAVFVEADADATLEDLGAVTGPPVPYHEQFLCEPDGAFIGATVVGRPLLFFQVTRMRCGGFVWGLQICHCMADAAGTSQLLTAISEFARGVPGAPTVPPVWAREILLARSPTQAITRNHPEYEPVPDAGRDKVYPGDALVHRNFFFGRREIAALRALATPELASKSSRFDLIAAFMWRCRANALMYDAEDIVRVQFVVNARGRKGLSVTVPEGFYGNAFSFAVAESAAGELRRRTYGHALRLVVVAKAHAMEEGHLQSVADLMAVRGRPRFAVARTYVVSDITRAGLKDVDVGWGHAVYGGPATATLATFHLAGRNEAGEEGVLVPMRLPAPAMERLKSEVASGLGIIGADVPAGCSLSEIGFQKLIQTLVYLKMLLYISTISFFITSSSLVD</sequence>
<name>A0ACD5W1Q2_AVESA</name>
<organism evidence="1 2">
    <name type="scientific">Avena sativa</name>
    <name type="common">Oat</name>
    <dbReference type="NCBI Taxonomy" id="4498"/>
    <lineage>
        <taxon>Eukaryota</taxon>
        <taxon>Viridiplantae</taxon>
        <taxon>Streptophyta</taxon>
        <taxon>Embryophyta</taxon>
        <taxon>Tracheophyta</taxon>
        <taxon>Spermatophyta</taxon>
        <taxon>Magnoliopsida</taxon>
        <taxon>Liliopsida</taxon>
        <taxon>Poales</taxon>
        <taxon>Poaceae</taxon>
        <taxon>BOP clade</taxon>
        <taxon>Pooideae</taxon>
        <taxon>Poodae</taxon>
        <taxon>Poeae</taxon>
        <taxon>Poeae Chloroplast Group 1 (Aveneae type)</taxon>
        <taxon>Aveninae</taxon>
        <taxon>Avena</taxon>
    </lineage>
</organism>
<accession>A0ACD5W1Q2</accession>
<proteinExistence type="predicted"/>
<protein>
    <submittedName>
        <fullName evidence="1">Uncharacterized protein</fullName>
    </submittedName>
</protein>
<keyword evidence="2" id="KW-1185">Reference proteome</keyword>